<sequence length="179" mass="18462">MLVSQSNSSGDDGDRNVESAPTSAARSGGDEGQGGGETQSSAPPAAAETWEKVYGPVKLEVEKTDISGTKIDLDTPKQPLANAGDGADFSFGAEFLDPSLSVPDDAKYLAPWPDPGTAPTPEGCMDSVDTNGSYSATVKRGEQYCLLTGEGRIAHIKVRTAPDSGGGILDVTVWESPDA</sequence>
<name>A0A9X1TMY5_STRM4</name>
<comment type="caution">
    <text evidence="2">The sequence shown here is derived from an EMBL/GenBank/DDBJ whole genome shotgun (WGS) entry which is preliminary data.</text>
</comment>
<evidence type="ECO:0000313" key="2">
    <source>
        <dbReference type="EMBL" id="MCF1596169.1"/>
    </source>
</evidence>
<evidence type="ECO:0000313" key="3">
    <source>
        <dbReference type="Proteomes" id="UP001139384"/>
    </source>
</evidence>
<organism evidence="2 3">
    <name type="scientific">Streptomyces muensis</name>
    <dbReference type="NCBI Taxonomy" id="1077944"/>
    <lineage>
        <taxon>Bacteria</taxon>
        <taxon>Bacillati</taxon>
        <taxon>Actinomycetota</taxon>
        <taxon>Actinomycetes</taxon>
        <taxon>Kitasatosporales</taxon>
        <taxon>Streptomycetaceae</taxon>
        <taxon>Streptomyces</taxon>
    </lineage>
</organism>
<proteinExistence type="predicted"/>
<dbReference type="EMBL" id="JAKEIP010000091">
    <property type="protein sequence ID" value="MCF1596169.1"/>
    <property type="molecule type" value="Genomic_DNA"/>
</dbReference>
<reference evidence="2" key="1">
    <citation type="submission" date="2022-01" db="EMBL/GenBank/DDBJ databases">
        <title>Draft Genome Sequences of Seven Type Strains of the Genus Streptomyces.</title>
        <authorList>
            <person name="Aziz S."/>
            <person name="Coretto E."/>
            <person name="Chronakova A."/>
            <person name="Sproer C."/>
            <person name="Huber K."/>
            <person name="Nouioui I."/>
            <person name="Gross H."/>
        </authorList>
    </citation>
    <scope>NUCLEOTIDE SEQUENCE</scope>
    <source>
        <strain evidence="2">DSM 103493</strain>
    </source>
</reference>
<protein>
    <submittedName>
        <fullName evidence="2">Uncharacterized protein</fullName>
    </submittedName>
</protein>
<evidence type="ECO:0000256" key="1">
    <source>
        <dbReference type="SAM" id="MobiDB-lite"/>
    </source>
</evidence>
<keyword evidence="3" id="KW-1185">Reference proteome</keyword>
<dbReference type="Proteomes" id="UP001139384">
    <property type="component" value="Unassembled WGS sequence"/>
</dbReference>
<dbReference type="AlphaFoldDB" id="A0A9X1TMY5"/>
<feature type="compositionally biased region" description="Polar residues" evidence="1">
    <location>
        <begin position="1"/>
        <end position="10"/>
    </location>
</feature>
<accession>A0A9X1TMY5</accession>
<feature type="region of interest" description="Disordered" evidence="1">
    <location>
        <begin position="1"/>
        <end position="53"/>
    </location>
</feature>
<dbReference type="RefSeq" id="WP_234764481.1">
    <property type="nucleotide sequence ID" value="NZ_JAKEIP010000091.1"/>
</dbReference>
<gene>
    <name evidence="2" type="ORF">L0P92_21735</name>
</gene>